<evidence type="ECO:0000256" key="10">
    <source>
        <dbReference type="PIRSR" id="PIRSR617736-2"/>
    </source>
</evidence>
<evidence type="ECO:0000313" key="14">
    <source>
        <dbReference type="Proteomes" id="UP000015350"/>
    </source>
</evidence>
<dbReference type="PATRIC" id="fig|1316936.3.peg.98"/>
<evidence type="ECO:0000256" key="1">
    <source>
        <dbReference type="ARBA" id="ARBA00000448"/>
    </source>
</evidence>
<dbReference type="PANTHER" id="PTHR10353:SF36">
    <property type="entry name" value="LP05116P"/>
    <property type="match status" value="1"/>
</dbReference>
<dbReference type="PANTHER" id="PTHR10353">
    <property type="entry name" value="GLYCOSYL HYDROLASE"/>
    <property type="match status" value="1"/>
</dbReference>
<feature type="active site" description="Proton donor" evidence="9">
    <location>
        <position position="188"/>
    </location>
</feature>
<dbReference type="GO" id="GO:0030245">
    <property type="term" value="P:cellulose catabolic process"/>
    <property type="evidence" value="ECO:0007669"/>
    <property type="project" value="UniProtKB-KW"/>
</dbReference>
<name>S9SHG7_MAGFU</name>
<reference evidence="13 14" key="1">
    <citation type="submission" date="2013-04" db="EMBL/GenBank/DDBJ databases">
        <authorList>
            <person name="Kuznetsov B."/>
            <person name="Ivanovsky R."/>
        </authorList>
    </citation>
    <scope>NUCLEOTIDE SEQUENCE [LARGE SCALE GENOMIC DNA]</scope>
    <source>
        <strain evidence="13 14">MGU-K5</strain>
    </source>
</reference>
<dbReference type="InterPro" id="IPR033132">
    <property type="entry name" value="GH_1_N_CS"/>
</dbReference>
<dbReference type="InterPro" id="IPR017736">
    <property type="entry name" value="Glyco_hydro_1_beta-glucosidase"/>
</dbReference>
<feature type="signal peptide" evidence="12">
    <location>
        <begin position="1"/>
        <end position="23"/>
    </location>
</feature>
<evidence type="ECO:0000256" key="11">
    <source>
        <dbReference type="RuleBase" id="RU361175"/>
    </source>
</evidence>
<dbReference type="EC" id="3.2.1.21" evidence="3 11"/>
<keyword evidence="12" id="KW-0732">Signal</keyword>
<keyword evidence="8" id="KW-0624">Polysaccharide degradation</keyword>
<evidence type="ECO:0000256" key="9">
    <source>
        <dbReference type="PIRSR" id="PIRSR617736-1"/>
    </source>
</evidence>
<comment type="similarity">
    <text evidence="2 11">Belongs to the glycosyl hydrolase 1 family.</text>
</comment>
<dbReference type="PROSITE" id="PS51318">
    <property type="entry name" value="TAT"/>
    <property type="match status" value="1"/>
</dbReference>
<evidence type="ECO:0000256" key="4">
    <source>
        <dbReference type="ARBA" id="ARBA00022801"/>
    </source>
</evidence>
<evidence type="ECO:0000256" key="5">
    <source>
        <dbReference type="ARBA" id="ARBA00023001"/>
    </source>
</evidence>
<dbReference type="InterPro" id="IPR006311">
    <property type="entry name" value="TAT_signal"/>
</dbReference>
<evidence type="ECO:0000256" key="8">
    <source>
        <dbReference type="ARBA" id="ARBA00023326"/>
    </source>
</evidence>
<keyword evidence="7 11" id="KW-0326">Glycosidase</keyword>
<evidence type="ECO:0000256" key="12">
    <source>
        <dbReference type="SAM" id="SignalP"/>
    </source>
</evidence>
<keyword evidence="4 11" id="KW-0378">Hydrolase</keyword>
<comment type="catalytic activity">
    <reaction evidence="1 11">
        <text>Hydrolysis of terminal, non-reducing beta-D-glucosyl residues with release of beta-D-glucose.</text>
        <dbReference type="EC" id="3.2.1.21"/>
    </reaction>
</comment>
<feature type="binding site" evidence="10">
    <location>
        <position position="143"/>
    </location>
    <ligand>
        <name>substrate</name>
    </ligand>
</feature>
<accession>S9SHG7</accession>
<feature type="binding site" evidence="10">
    <location>
        <position position="418"/>
    </location>
    <ligand>
        <name>substrate</name>
    </ligand>
</feature>
<feature type="binding site" evidence="10">
    <location>
        <position position="43"/>
    </location>
    <ligand>
        <name>substrate</name>
    </ligand>
</feature>
<dbReference type="Pfam" id="PF00232">
    <property type="entry name" value="Glyco_hydro_1"/>
    <property type="match status" value="1"/>
</dbReference>
<keyword evidence="5" id="KW-0136">Cellulose degradation</keyword>
<feature type="binding site" evidence="10">
    <location>
        <position position="314"/>
    </location>
    <ligand>
        <name>substrate</name>
    </ligand>
</feature>
<dbReference type="eggNOG" id="COG2723">
    <property type="taxonomic scope" value="Bacteria"/>
</dbReference>
<dbReference type="STRING" id="1316936.K678_00515"/>
<comment type="caution">
    <text evidence="13">The sequence shown here is derived from an EMBL/GenBank/DDBJ whole genome shotgun (WGS) entry which is preliminary data.</text>
</comment>
<dbReference type="GO" id="GO:0005829">
    <property type="term" value="C:cytosol"/>
    <property type="evidence" value="ECO:0007669"/>
    <property type="project" value="TreeGrafter"/>
</dbReference>
<feature type="active site" description="Nucleophile" evidence="9">
    <location>
        <position position="371"/>
    </location>
</feature>
<evidence type="ECO:0000256" key="6">
    <source>
        <dbReference type="ARBA" id="ARBA00023277"/>
    </source>
</evidence>
<evidence type="ECO:0000256" key="3">
    <source>
        <dbReference type="ARBA" id="ARBA00012744"/>
    </source>
</evidence>
<dbReference type="FunFam" id="3.20.20.80:FF:000004">
    <property type="entry name" value="Beta-glucosidase 6-phospho-beta-glucosidase"/>
    <property type="match status" value="1"/>
</dbReference>
<feature type="chain" id="PRO_5004556535" description="Beta-glucosidase" evidence="12">
    <location>
        <begin position="24"/>
        <end position="465"/>
    </location>
</feature>
<protein>
    <recommendedName>
        <fullName evidence="3 11">Beta-glucosidase</fullName>
        <ecNumber evidence="3 11">3.2.1.21</ecNumber>
    </recommendedName>
</protein>
<dbReference type="AlphaFoldDB" id="S9SHG7"/>
<organism evidence="13 14">
    <name type="scientific">Magnetospirillum fulvum MGU-K5</name>
    <dbReference type="NCBI Taxonomy" id="1316936"/>
    <lineage>
        <taxon>Bacteria</taxon>
        <taxon>Pseudomonadati</taxon>
        <taxon>Pseudomonadota</taxon>
        <taxon>Alphaproteobacteria</taxon>
        <taxon>Rhodospirillales</taxon>
        <taxon>Rhodospirillaceae</taxon>
        <taxon>Magnetospirillum</taxon>
    </lineage>
</organism>
<gene>
    <name evidence="13" type="ORF">K678_00515</name>
</gene>
<keyword evidence="6" id="KW-0119">Carbohydrate metabolism</keyword>
<dbReference type="InterPro" id="IPR001360">
    <property type="entry name" value="Glyco_hydro_1"/>
</dbReference>
<dbReference type="PRINTS" id="PR00131">
    <property type="entry name" value="GLHYDRLASE1"/>
</dbReference>
<proteinExistence type="inferred from homology"/>
<evidence type="ECO:0000313" key="13">
    <source>
        <dbReference type="EMBL" id="EPY03548.1"/>
    </source>
</evidence>
<evidence type="ECO:0000256" key="7">
    <source>
        <dbReference type="ARBA" id="ARBA00023295"/>
    </source>
</evidence>
<dbReference type="InterPro" id="IPR017853">
    <property type="entry name" value="GH"/>
</dbReference>
<dbReference type="PROSITE" id="PS00653">
    <property type="entry name" value="GLYCOSYL_HYDROL_F1_2"/>
    <property type="match status" value="1"/>
</dbReference>
<dbReference type="NCBIfam" id="TIGR03356">
    <property type="entry name" value="BGL"/>
    <property type="match status" value="1"/>
</dbReference>
<dbReference type="GO" id="GO:0008422">
    <property type="term" value="F:beta-glucosidase activity"/>
    <property type="evidence" value="ECO:0007669"/>
    <property type="project" value="UniProtKB-EC"/>
</dbReference>
<sequence length="465" mass="51637">MKPNRRQFLAGFAAMSVARPIQAAPARQFPKDFFWGASSSAYQIEGATETDGRGPSIWDTFTAQGHIIDGSSARIACDHYHRYAEDIALMKQAGFSAYRFSLAWPRIVPAGTGAINPKGLEFYDRLVDKILAAGIRPMACLHHWDLPQPLQDVGGWESREIVGPFADYARIAIARLGDRVKDWYTLNEPNVVAISGYGTADLAPGLRVGDLGILKVLHHQNLAQGTAFRAMRAERSDVRVGTVCNLQPARPENDDPLNRAAAIRWDAVWNRVALDGVLRGAIPDVLAEKMAPIVKPGDLETIRFPIDSFGINYYSRMTMRHEPGRPFDVGWGDAHCNRWTGMGWPVQPDGLYDLLLELKTLYGNPAVFIAENGAAYDDVVSPDGQIHDPERVAFLKDHVAEVARALKDGCNVKGYLVWSLLDSFDWAAGLSKRFGIVRVDYDTLKRTPKDSYRWFAEVIRTGRVG</sequence>
<feature type="binding site" evidence="10">
    <location>
        <position position="187"/>
    </location>
    <ligand>
        <name>substrate</name>
    </ligand>
</feature>
<evidence type="ECO:0000256" key="2">
    <source>
        <dbReference type="ARBA" id="ARBA00010838"/>
    </source>
</evidence>
<dbReference type="Gene3D" id="3.20.20.80">
    <property type="entry name" value="Glycosidases"/>
    <property type="match status" value="1"/>
</dbReference>
<dbReference type="Proteomes" id="UP000015350">
    <property type="component" value="Unassembled WGS sequence"/>
</dbReference>
<dbReference type="SUPFAM" id="SSF51445">
    <property type="entry name" value="(Trans)glycosidases"/>
    <property type="match status" value="1"/>
</dbReference>
<dbReference type="EMBL" id="AQPH01000001">
    <property type="protein sequence ID" value="EPY03548.1"/>
    <property type="molecule type" value="Genomic_DNA"/>
</dbReference>